<evidence type="ECO:0000313" key="1">
    <source>
        <dbReference type="EnsemblMetazoa" id="PPA20373.1"/>
    </source>
</evidence>
<accession>A0A2A6CUX2</accession>
<protein>
    <submittedName>
        <fullName evidence="1">Uncharacterized protein</fullName>
    </submittedName>
</protein>
<dbReference type="EnsemblMetazoa" id="PPA20373.1">
    <property type="protein sequence ID" value="PPA20373.1"/>
    <property type="gene ID" value="WBGene00109927"/>
</dbReference>
<sequence length="465" mass="55150">MVYWSRVLDPESDDDIKWSKTKDLPVSRHAVELQERLRASLASGNHSATSNIQWGPEAKRIKREFGFETDVPQDPPDRLNISNWPESLLNTFVGDYLPIEERIKLRNMCKALKKAVDSRPKMFTFDIDVWRLEQNEVGLYMPRDEMEAVYVISNKAFKWDERPPFSTFKEIRRGRQDWTRYDRNRMGRIKTAIRTMFKLSHIYAINFCQINLSNSFLRDIVRILTGNCIHTLKIEYQAYDYDKPNLMMLNHATAECLTLNIRLKEREPLPQMERFLKRAKDVFSQFILEVRQDSWKFHSSLNYRKSYEDCGITNAELHSLVAGETLNWLRLKVVCRFITQVGLCHIIRYLRTFKKTNPSRGFCIVVNASAARNLIAEVQSWPLFGIKEEETEPKREIDLYPSHRTDEEHLEVRPIKQNTMKSEIMEVRYWRKGTDTIRVAHMRQREDDDGNWDPFEQPRFTDRPT</sequence>
<reference evidence="2" key="1">
    <citation type="journal article" date="2008" name="Nat. Genet.">
        <title>The Pristionchus pacificus genome provides a unique perspective on nematode lifestyle and parasitism.</title>
        <authorList>
            <person name="Dieterich C."/>
            <person name="Clifton S.W."/>
            <person name="Schuster L.N."/>
            <person name="Chinwalla A."/>
            <person name="Delehaunty K."/>
            <person name="Dinkelacker I."/>
            <person name="Fulton L."/>
            <person name="Fulton R."/>
            <person name="Godfrey J."/>
            <person name="Minx P."/>
            <person name="Mitreva M."/>
            <person name="Roeseler W."/>
            <person name="Tian H."/>
            <person name="Witte H."/>
            <person name="Yang S.P."/>
            <person name="Wilson R.K."/>
            <person name="Sommer R.J."/>
        </authorList>
    </citation>
    <scope>NUCLEOTIDE SEQUENCE [LARGE SCALE GENOMIC DNA]</scope>
    <source>
        <strain evidence="2">PS312</strain>
    </source>
</reference>
<keyword evidence="2" id="KW-1185">Reference proteome</keyword>
<dbReference type="Proteomes" id="UP000005239">
    <property type="component" value="Unassembled WGS sequence"/>
</dbReference>
<organism evidence="1 2">
    <name type="scientific">Pristionchus pacificus</name>
    <name type="common">Parasitic nematode worm</name>
    <dbReference type="NCBI Taxonomy" id="54126"/>
    <lineage>
        <taxon>Eukaryota</taxon>
        <taxon>Metazoa</taxon>
        <taxon>Ecdysozoa</taxon>
        <taxon>Nematoda</taxon>
        <taxon>Chromadorea</taxon>
        <taxon>Rhabditida</taxon>
        <taxon>Rhabditina</taxon>
        <taxon>Diplogasteromorpha</taxon>
        <taxon>Diplogasteroidea</taxon>
        <taxon>Neodiplogasteridae</taxon>
        <taxon>Pristionchus</taxon>
    </lineage>
</organism>
<gene>
    <name evidence="1" type="primary">WBGene00109927</name>
</gene>
<accession>A0A8R1YHH6</accession>
<dbReference type="AlphaFoldDB" id="A0A2A6CUX2"/>
<evidence type="ECO:0000313" key="2">
    <source>
        <dbReference type="Proteomes" id="UP000005239"/>
    </source>
</evidence>
<proteinExistence type="predicted"/>
<name>A0A2A6CUX2_PRIPA</name>
<reference evidence="1" key="2">
    <citation type="submission" date="2022-06" db="UniProtKB">
        <authorList>
            <consortium name="EnsemblMetazoa"/>
        </authorList>
    </citation>
    <scope>IDENTIFICATION</scope>
    <source>
        <strain evidence="1">PS312</strain>
    </source>
</reference>